<comment type="subcellular location">
    <subcellularLocation>
        <location evidence="1">Cell membrane</location>
        <topology evidence="1">Single-pass type I membrane protein</topology>
    </subcellularLocation>
</comment>
<evidence type="ECO:0000256" key="4">
    <source>
        <dbReference type="ARBA" id="ARBA00022729"/>
    </source>
</evidence>
<keyword evidence="10" id="KW-1015">Disulfide bond</keyword>
<dbReference type="Pfam" id="PF00028">
    <property type="entry name" value="Cadherin"/>
    <property type="match status" value="6"/>
</dbReference>
<dbReference type="GO" id="GO:0007156">
    <property type="term" value="P:homophilic cell adhesion via plasma membrane adhesion molecules"/>
    <property type="evidence" value="ECO:0007669"/>
    <property type="project" value="InterPro"/>
</dbReference>
<keyword evidence="5" id="KW-0677">Repeat</keyword>
<dbReference type="PANTHER" id="PTHR24026">
    <property type="entry name" value="FAT ATYPICAL CADHERIN-RELATED"/>
    <property type="match status" value="1"/>
</dbReference>
<dbReference type="Proteomes" id="UP001458880">
    <property type="component" value="Unassembled WGS sequence"/>
</dbReference>
<dbReference type="FunFam" id="2.60.40.60:FF:000092">
    <property type="entry name" value="Protocadherin 8"/>
    <property type="match status" value="1"/>
</dbReference>
<keyword evidence="7" id="KW-0130">Cell adhesion</keyword>
<gene>
    <name evidence="14" type="ORF">QE152_g1942</name>
</gene>
<dbReference type="PRINTS" id="PR00205">
    <property type="entry name" value="CADHERIN"/>
</dbReference>
<evidence type="ECO:0000313" key="15">
    <source>
        <dbReference type="Proteomes" id="UP001458880"/>
    </source>
</evidence>
<evidence type="ECO:0000256" key="3">
    <source>
        <dbReference type="ARBA" id="ARBA00022692"/>
    </source>
</evidence>
<evidence type="ECO:0000313" key="14">
    <source>
        <dbReference type="EMBL" id="KAK9753610.1"/>
    </source>
</evidence>
<evidence type="ECO:0000256" key="10">
    <source>
        <dbReference type="ARBA" id="ARBA00023157"/>
    </source>
</evidence>
<accession>A0AAW1N4N4</accession>
<keyword evidence="4" id="KW-0732">Signal</keyword>
<dbReference type="GO" id="GO:0001736">
    <property type="term" value="P:establishment of planar polarity"/>
    <property type="evidence" value="ECO:0007669"/>
    <property type="project" value="UniProtKB-ARBA"/>
</dbReference>
<dbReference type="EMBL" id="JASPKY010000012">
    <property type="protein sequence ID" value="KAK9753610.1"/>
    <property type="molecule type" value="Genomic_DNA"/>
</dbReference>
<dbReference type="CDD" id="cd11304">
    <property type="entry name" value="Cadherin_repeat"/>
    <property type="match status" value="6"/>
</dbReference>
<dbReference type="GO" id="GO:0005886">
    <property type="term" value="C:plasma membrane"/>
    <property type="evidence" value="ECO:0007669"/>
    <property type="project" value="UniProtKB-SubCell"/>
</dbReference>
<feature type="domain" description="Cadherin" evidence="13">
    <location>
        <begin position="195"/>
        <end position="298"/>
    </location>
</feature>
<organism evidence="14 15">
    <name type="scientific">Popillia japonica</name>
    <name type="common">Japanese beetle</name>
    <dbReference type="NCBI Taxonomy" id="7064"/>
    <lineage>
        <taxon>Eukaryota</taxon>
        <taxon>Metazoa</taxon>
        <taxon>Ecdysozoa</taxon>
        <taxon>Arthropoda</taxon>
        <taxon>Hexapoda</taxon>
        <taxon>Insecta</taxon>
        <taxon>Pterygota</taxon>
        <taxon>Neoptera</taxon>
        <taxon>Endopterygota</taxon>
        <taxon>Coleoptera</taxon>
        <taxon>Polyphaga</taxon>
        <taxon>Scarabaeiformia</taxon>
        <taxon>Scarabaeidae</taxon>
        <taxon>Rutelinae</taxon>
        <taxon>Popillia</taxon>
    </lineage>
</organism>
<evidence type="ECO:0000256" key="6">
    <source>
        <dbReference type="ARBA" id="ARBA00022837"/>
    </source>
</evidence>
<feature type="domain" description="Cadherin" evidence="13">
    <location>
        <begin position="519"/>
        <end position="573"/>
    </location>
</feature>
<dbReference type="FunFam" id="2.60.40.60:FF:000058">
    <property type="entry name" value="FAT atypical cadherin 3"/>
    <property type="match status" value="1"/>
</dbReference>
<feature type="domain" description="Cadherin" evidence="13">
    <location>
        <begin position="405"/>
        <end position="518"/>
    </location>
</feature>
<sequence>MVSATDPDCGVNAIVNYTLGDGFSKLKEFEVKHDTGEVCITSTLDYETRNVYEFPVIATDRGGLSTTAVVKIQVTDTNDNRPTFYPRKYNVSLKEGGASSSATIPVVIVAATDPDSGKYGSLTFRIVAGNDAGLFRIDRNSGEIFISRPNQLSTRSQRYHKLNISATDGGGLKSFHDAEVFISVIDAAQKPPIFEYSRYTYSVKEDVRYDTNVGSVKATVTDIGGRHTILYSIYSGDPDGFFRIDQMTGSIRTARTLDHETRANVLLNVQAKSGEPPIYGHTQVNIEVQDVNDNAPEFESNTVRISVPENVEIGTPLYAAHARDKDSSSNGVIRYKIANKATNGGLFDVDAKTGHLTLTRHLDYESTHRHSLVITATDMGIPSLSANLTVSVEVQDVNDNPPIFERAEYTVKVLETLPINSQILQVTATDADTGNNARLTYRIITLNQSISSDLKDESDVFGIFPNSGWLYLRSTLDREIRDTYNLTIAATDNGTPSESALTRVFVKVLDANDNDPVFAKESYEFTVEENMRHGTMVGTVFATDADIGSNAAIRYNIIPTNSSFQINPTTGLLMIAIPYMIFKKHLLRTLLEYPYKYERRTFLRRPLAYRYHSPTLIGQEVHEQPVPCI</sequence>
<dbReference type="FunFam" id="2.60.40.60:FF:000039">
    <property type="entry name" value="FAT atypical cadherin 3"/>
    <property type="match status" value="1"/>
</dbReference>
<dbReference type="InterPro" id="IPR002126">
    <property type="entry name" value="Cadherin-like_dom"/>
</dbReference>
<evidence type="ECO:0000256" key="1">
    <source>
        <dbReference type="ARBA" id="ARBA00004251"/>
    </source>
</evidence>
<feature type="domain" description="Cadherin" evidence="13">
    <location>
        <begin position="2"/>
        <end position="84"/>
    </location>
</feature>
<keyword evidence="2" id="KW-0245">EGF-like domain</keyword>
<evidence type="ECO:0000256" key="8">
    <source>
        <dbReference type="ARBA" id="ARBA00022989"/>
    </source>
</evidence>
<dbReference type="GO" id="GO:0048731">
    <property type="term" value="P:system development"/>
    <property type="evidence" value="ECO:0007669"/>
    <property type="project" value="UniProtKB-ARBA"/>
</dbReference>
<dbReference type="FunFam" id="2.60.40.60:FF:000020">
    <property type="entry name" value="Dachsous cadherin-related 1b"/>
    <property type="match status" value="2"/>
</dbReference>
<keyword evidence="3" id="KW-0812">Transmembrane</keyword>
<evidence type="ECO:0000256" key="12">
    <source>
        <dbReference type="PROSITE-ProRule" id="PRU00043"/>
    </source>
</evidence>
<name>A0AAW1N4N4_POPJA</name>
<keyword evidence="11" id="KW-0325">Glycoprotein</keyword>
<dbReference type="GO" id="GO:0048589">
    <property type="term" value="P:developmental growth"/>
    <property type="evidence" value="ECO:0007669"/>
    <property type="project" value="UniProtKB-ARBA"/>
</dbReference>
<dbReference type="GO" id="GO:0030154">
    <property type="term" value="P:cell differentiation"/>
    <property type="evidence" value="ECO:0007669"/>
    <property type="project" value="UniProtKB-ARBA"/>
</dbReference>
<dbReference type="SUPFAM" id="SSF49313">
    <property type="entry name" value="Cadherin-like"/>
    <property type="match status" value="6"/>
</dbReference>
<keyword evidence="8" id="KW-1133">Transmembrane helix</keyword>
<dbReference type="GO" id="GO:0005509">
    <property type="term" value="F:calcium ion binding"/>
    <property type="evidence" value="ECO:0007669"/>
    <property type="project" value="UniProtKB-UniRule"/>
</dbReference>
<evidence type="ECO:0000256" key="9">
    <source>
        <dbReference type="ARBA" id="ARBA00023136"/>
    </source>
</evidence>
<dbReference type="InterPro" id="IPR015919">
    <property type="entry name" value="Cadherin-like_sf"/>
</dbReference>
<evidence type="ECO:0000259" key="13">
    <source>
        <dbReference type="PROSITE" id="PS50268"/>
    </source>
</evidence>
<feature type="domain" description="Cadherin" evidence="13">
    <location>
        <begin position="85"/>
        <end position="194"/>
    </location>
</feature>
<dbReference type="AlphaFoldDB" id="A0AAW1N4N4"/>
<evidence type="ECO:0000256" key="7">
    <source>
        <dbReference type="ARBA" id="ARBA00022889"/>
    </source>
</evidence>
<proteinExistence type="predicted"/>
<feature type="domain" description="Cadherin" evidence="13">
    <location>
        <begin position="299"/>
        <end position="404"/>
    </location>
</feature>
<dbReference type="SMART" id="SM00112">
    <property type="entry name" value="CA"/>
    <property type="match status" value="5"/>
</dbReference>
<keyword evidence="15" id="KW-1185">Reference proteome</keyword>
<dbReference type="GO" id="GO:0007163">
    <property type="term" value="P:establishment or maintenance of cell polarity"/>
    <property type="evidence" value="ECO:0007669"/>
    <property type="project" value="UniProtKB-ARBA"/>
</dbReference>
<comment type="caution">
    <text evidence="14">The sequence shown here is derived from an EMBL/GenBank/DDBJ whole genome shotgun (WGS) entry which is preliminary data.</text>
</comment>
<dbReference type="GO" id="GO:0048513">
    <property type="term" value="P:animal organ development"/>
    <property type="evidence" value="ECO:0007669"/>
    <property type="project" value="UniProtKB-ARBA"/>
</dbReference>
<evidence type="ECO:0000256" key="5">
    <source>
        <dbReference type="ARBA" id="ARBA00022737"/>
    </source>
</evidence>
<dbReference type="Gene3D" id="2.60.40.60">
    <property type="entry name" value="Cadherins"/>
    <property type="match status" value="6"/>
</dbReference>
<keyword evidence="6 12" id="KW-0106">Calcium</keyword>
<reference evidence="14 15" key="1">
    <citation type="journal article" date="2024" name="BMC Genomics">
        <title>De novo assembly and annotation of Popillia japonica's genome with initial clues to its potential as an invasive pest.</title>
        <authorList>
            <person name="Cucini C."/>
            <person name="Boschi S."/>
            <person name="Funari R."/>
            <person name="Cardaioli E."/>
            <person name="Iannotti N."/>
            <person name="Marturano G."/>
            <person name="Paoli F."/>
            <person name="Bruttini M."/>
            <person name="Carapelli A."/>
            <person name="Frati F."/>
            <person name="Nardi F."/>
        </authorList>
    </citation>
    <scope>NUCLEOTIDE SEQUENCE [LARGE SCALE GENOMIC DNA]</scope>
    <source>
        <strain evidence="14">DMR45628</strain>
    </source>
</reference>
<dbReference type="InterPro" id="IPR020894">
    <property type="entry name" value="Cadherin_CS"/>
</dbReference>
<dbReference type="PANTHER" id="PTHR24026:SF126">
    <property type="entry name" value="PROTOCADHERIN FAT 4"/>
    <property type="match status" value="1"/>
</dbReference>
<keyword evidence="9" id="KW-0472">Membrane</keyword>
<dbReference type="PROSITE" id="PS50268">
    <property type="entry name" value="CADHERIN_2"/>
    <property type="match status" value="6"/>
</dbReference>
<dbReference type="PROSITE" id="PS00232">
    <property type="entry name" value="CADHERIN_1"/>
    <property type="match status" value="3"/>
</dbReference>
<evidence type="ECO:0000256" key="11">
    <source>
        <dbReference type="ARBA" id="ARBA00023180"/>
    </source>
</evidence>
<protein>
    <submittedName>
        <fullName evidence="14">Cadherin domain</fullName>
    </submittedName>
</protein>
<evidence type="ECO:0000256" key="2">
    <source>
        <dbReference type="ARBA" id="ARBA00022536"/>
    </source>
</evidence>